<evidence type="ECO:0000256" key="3">
    <source>
        <dbReference type="SAM" id="MobiDB-lite"/>
    </source>
</evidence>
<keyword evidence="5" id="KW-1185">Reference proteome</keyword>
<feature type="region of interest" description="Disordered" evidence="3">
    <location>
        <begin position="82"/>
        <end position="101"/>
    </location>
</feature>
<evidence type="ECO:0000313" key="4">
    <source>
        <dbReference type="EMBL" id="KAL2644291.1"/>
    </source>
</evidence>
<dbReference type="PANTHER" id="PTHR24223:SF401">
    <property type="entry name" value="ATP-BINDING CASSETTE TRANSPORTER SUBFAMILY C"/>
    <property type="match status" value="1"/>
</dbReference>
<name>A0ABD1Z911_9MARC</name>
<dbReference type="InterPro" id="IPR050173">
    <property type="entry name" value="ABC_transporter_C-like"/>
</dbReference>
<evidence type="ECO:0000256" key="2">
    <source>
        <dbReference type="ARBA" id="ARBA00022840"/>
    </source>
</evidence>
<sequence length="101" mass="11286">MRDVFSACTVLTIAHRIDTIIDCDRVLVLAKGGRISEFDSPLNLLKRAEHVDFSVNSTTRLDHVFANMVAQAGPTVARQLRRTAEAADEKKRLRGNEHQIS</sequence>
<dbReference type="AlphaFoldDB" id="A0ABD1Z911"/>
<dbReference type="InterPro" id="IPR027417">
    <property type="entry name" value="P-loop_NTPase"/>
</dbReference>
<dbReference type="SUPFAM" id="SSF52540">
    <property type="entry name" value="P-loop containing nucleoside triphosphate hydrolases"/>
    <property type="match status" value="1"/>
</dbReference>
<dbReference type="Proteomes" id="UP001605036">
    <property type="component" value="Unassembled WGS sequence"/>
</dbReference>
<comment type="caution">
    <text evidence="4">The sequence shown here is derived from an EMBL/GenBank/DDBJ whole genome shotgun (WGS) entry which is preliminary data.</text>
</comment>
<evidence type="ECO:0000256" key="1">
    <source>
        <dbReference type="ARBA" id="ARBA00022741"/>
    </source>
</evidence>
<evidence type="ECO:0000313" key="5">
    <source>
        <dbReference type="Proteomes" id="UP001605036"/>
    </source>
</evidence>
<dbReference type="Gene3D" id="3.40.50.300">
    <property type="entry name" value="P-loop containing nucleotide triphosphate hydrolases"/>
    <property type="match status" value="1"/>
</dbReference>
<keyword evidence="1" id="KW-0547">Nucleotide-binding</keyword>
<reference evidence="4 5" key="1">
    <citation type="submission" date="2024-09" db="EMBL/GenBank/DDBJ databases">
        <title>Chromosome-scale assembly of Riccia fluitans.</title>
        <authorList>
            <person name="Paukszto L."/>
            <person name="Sawicki J."/>
            <person name="Karawczyk K."/>
            <person name="Piernik-Szablinska J."/>
            <person name="Szczecinska M."/>
            <person name="Mazdziarz M."/>
        </authorList>
    </citation>
    <scope>NUCLEOTIDE SEQUENCE [LARGE SCALE GENOMIC DNA]</scope>
    <source>
        <strain evidence="4">Rf_01</strain>
        <tissue evidence="4">Aerial parts of the thallus</tissue>
    </source>
</reference>
<dbReference type="GO" id="GO:0005524">
    <property type="term" value="F:ATP binding"/>
    <property type="evidence" value="ECO:0007669"/>
    <property type="project" value="UniProtKB-KW"/>
</dbReference>
<accession>A0ABD1Z911</accession>
<protein>
    <submittedName>
        <fullName evidence="4">Uncharacterized protein</fullName>
    </submittedName>
</protein>
<dbReference type="EMBL" id="JBHFFA010000002">
    <property type="protein sequence ID" value="KAL2644291.1"/>
    <property type="molecule type" value="Genomic_DNA"/>
</dbReference>
<keyword evidence="2" id="KW-0067">ATP-binding</keyword>
<dbReference type="PANTHER" id="PTHR24223">
    <property type="entry name" value="ATP-BINDING CASSETTE SUB-FAMILY C"/>
    <property type="match status" value="1"/>
</dbReference>
<gene>
    <name evidence="4" type="ORF">R1flu_011878</name>
</gene>
<proteinExistence type="predicted"/>
<organism evidence="4 5">
    <name type="scientific">Riccia fluitans</name>
    <dbReference type="NCBI Taxonomy" id="41844"/>
    <lineage>
        <taxon>Eukaryota</taxon>
        <taxon>Viridiplantae</taxon>
        <taxon>Streptophyta</taxon>
        <taxon>Embryophyta</taxon>
        <taxon>Marchantiophyta</taxon>
        <taxon>Marchantiopsida</taxon>
        <taxon>Marchantiidae</taxon>
        <taxon>Marchantiales</taxon>
        <taxon>Ricciaceae</taxon>
        <taxon>Riccia</taxon>
    </lineage>
</organism>